<evidence type="ECO:0000256" key="2">
    <source>
        <dbReference type="SAM" id="SignalP"/>
    </source>
</evidence>
<keyword evidence="4" id="KW-1185">Reference proteome</keyword>
<evidence type="ECO:0000313" key="3">
    <source>
        <dbReference type="EMBL" id="GJT84374.1"/>
    </source>
</evidence>
<feature type="chain" id="PRO_5047125372" evidence="2">
    <location>
        <begin position="22"/>
        <end position="300"/>
    </location>
</feature>
<evidence type="ECO:0000256" key="1">
    <source>
        <dbReference type="SAM" id="MobiDB-lite"/>
    </source>
</evidence>
<feature type="region of interest" description="Disordered" evidence="1">
    <location>
        <begin position="269"/>
        <end position="293"/>
    </location>
</feature>
<sequence>MTRHTPLLWPFLLFRFLQTLSIEKRGGTSTAQLSNIGMIPTIQFIPPTVTYPLCHDATRMPLIPIETPTIPPINSTLPHTSPYIVAAHSSPPSPPTSQILPTPPGLPRRPAIPVLPSQPIPFGQPCHTQPNRVHHFSFDDSSLDSPPDSSSRYSSDTSSGRSTPHFSFDTPFSFVGPSRKRRESPVVSVPLATPVPGTLSPVHADLLPPHKRIRGAVTTSDYDDCAEESYEACMEPDIDSDVQADINGDTVAAKAATAREADVGVEVGIRSDGEDKAEEDAESEDRGTIEIGVDMVIESV</sequence>
<name>A0ABQ5HA98_9ASTR</name>
<comment type="caution">
    <text evidence="3">The sequence shown here is derived from an EMBL/GenBank/DDBJ whole genome shotgun (WGS) entry which is preliminary data.</text>
</comment>
<feature type="compositionally biased region" description="Pro residues" evidence="1">
    <location>
        <begin position="91"/>
        <end position="107"/>
    </location>
</feature>
<feature type="signal peptide" evidence="2">
    <location>
        <begin position="1"/>
        <end position="21"/>
    </location>
</feature>
<feature type="region of interest" description="Disordered" evidence="1">
    <location>
        <begin position="88"/>
        <end position="185"/>
    </location>
</feature>
<accession>A0ABQ5HA98</accession>
<dbReference type="Proteomes" id="UP001151760">
    <property type="component" value="Unassembled WGS sequence"/>
</dbReference>
<dbReference type="EMBL" id="BQNB010019352">
    <property type="protein sequence ID" value="GJT84374.1"/>
    <property type="molecule type" value="Genomic_DNA"/>
</dbReference>
<reference evidence="3" key="1">
    <citation type="journal article" date="2022" name="Int. J. Mol. Sci.">
        <title>Draft Genome of Tanacetum Coccineum: Genomic Comparison of Closely Related Tanacetum-Family Plants.</title>
        <authorList>
            <person name="Yamashiro T."/>
            <person name="Shiraishi A."/>
            <person name="Nakayama K."/>
            <person name="Satake H."/>
        </authorList>
    </citation>
    <scope>NUCLEOTIDE SEQUENCE</scope>
</reference>
<organism evidence="3 4">
    <name type="scientific">Tanacetum coccineum</name>
    <dbReference type="NCBI Taxonomy" id="301880"/>
    <lineage>
        <taxon>Eukaryota</taxon>
        <taxon>Viridiplantae</taxon>
        <taxon>Streptophyta</taxon>
        <taxon>Embryophyta</taxon>
        <taxon>Tracheophyta</taxon>
        <taxon>Spermatophyta</taxon>
        <taxon>Magnoliopsida</taxon>
        <taxon>eudicotyledons</taxon>
        <taxon>Gunneridae</taxon>
        <taxon>Pentapetalae</taxon>
        <taxon>asterids</taxon>
        <taxon>campanulids</taxon>
        <taxon>Asterales</taxon>
        <taxon>Asteraceae</taxon>
        <taxon>Asteroideae</taxon>
        <taxon>Anthemideae</taxon>
        <taxon>Anthemidinae</taxon>
        <taxon>Tanacetum</taxon>
    </lineage>
</organism>
<reference evidence="3" key="2">
    <citation type="submission" date="2022-01" db="EMBL/GenBank/DDBJ databases">
        <authorList>
            <person name="Yamashiro T."/>
            <person name="Shiraishi A."/>
            <person name="Satake H."/>
            <person name="Nakayama K."/>
        </authorList>
    </citation>
    <scope>NUCLEOTIDE SEQUENCE</scope>
</reference>
<evidence type="ECO:0000313" key="4">
    <source>
        <dbReference type="Proteomes" id="UP001151760"/>
    </source>
</evidence>
<proteinExistence type="predicted"/>
<gene>
    <name evidence="3" type="ORF">Tco_1058716</name>
</gene>
<keyword evidence="2" id="KW-0732">Signal</keyword>
<protein>
    <submittedName>
        <fullName evidence="3">Uncharacterized protein</fullName>
    </submittedName>
</protein>
<feature type="compositionally biased region" description="Low complexity" evidence="1">
    <location>
        <begin position="139"/>
        <end position="163"/>
    </location>
</feature>